<evidence type="ECO:0000256" key="1">
    <source>
        <dbReference type="SAM" id="MobiDB-lite"/>
    </source>
</evidence>
<dbReference type="AlphaFoldDB" id="A0A913YAY0"/>
<organism evidence="3 4">
    <name type="scientific">Exaiptasia diaphana</name>
    <name type="common">Tropical sea anemone</name>
    <name type="synonym">Aiptasia pulchella</name>
    <dbReference type="NCBI Taxonomy" id="2652724"/>
    <lineage>
        <taxon>Eukaryota</taxon>
        <taxon>Metazoa</taxon>
        <taxon>Cnidaria</taxon>
        <taxon>Anthozoa</taxon>
        <taxon>Hexacorallia</taxon>
        <taxon>Actiniaria</taxon>
        <taxon>Aiptasiidae</taxon>
        <taxon>Exaiptasia</taxon>
    </lineage>
</organism>
<keyword evidence="2" id="KW-0472">Membrane</keyword>
<feature type="transmembrane region" description="Helical" evidence="2">
    <location>
        <begin position="99"/>
        <end position="122"/>
    </location>
</feature>
<dbReference type="OrthoDB" id="5960773at2759"/>
<keyword evidence="2" id="KW-0812">Transmembrane</keyword>
<dbReference type="EnsemblMetazoa" id="XM_021061262.2">
    <property type="protein sequence ID" value="XP_020916921.1"/>
    <property type="gene ID" value="LOC110254289"/>
</dbReference>
<feature type="region of interest" description="Disordered" evidence="1">
    <location>
        <begin position="350"/>
        <end position="388"/>
    </location>
</feature>
<evidence type="ECO:0000313" key="4">
    <source>
        <dbReference type="Proteomes" id="UP000887567"/>
    </source>
</evidence>
<dbReference type="KEGG" id="epa:110254289"/>
<proteinExistence type="predicted"/>
<keyword evidence="4" id="KW-1185">Reference proteome</keyword>
<reference evidence="3" key="1">
    <citation type="submission" date="2022-11" db="UniProtKB">
        <authorList>
            <consortium name="EnsemblMetazoa"/>
        </authorList>
    </citation>
    <scope>IDENTIFICATION</scope>
</reference>
<dbReference type="RefSeq" id="XP_020916921.1">
    <property type="nucleotide sequence ID" value="XM_021061262.2"/>
</dbReference>
<feature type="transmembrane region" description="Helical" evidence="2">
    <location>
        <begin position="275"/>
        <end position="297"/>
    </location>
</feature>
<evidence type="ECO:0000313" key="3">
    <source>
        <dbReference type="EnsemblMetazoa" id="XP_020916921.1"/>
    </source>
</evidence>
<name>A0A913YAY0_EXADI</name>
<feature type="transmembrane region" description="Helical" evidence="2">
    <location>
        <begin position="72"/>
        <end position="93"/>
    </location>
</feature>
<accession>A0A913YAY0</accession>
<feature type="transmembrane region" description="Helical" evidence="2">
    <location>
        <begin position="159"/>
        <end position="178"/>
    </location>
</feature>
<keyword evidence="2" id="KW-1133">Transmembrane helix</keyword>
<evidence type="ECO:0000256" key="2">
    <source>
        <dbReference type="SAM" id="Phobius"/>
    </source>
</evidence>
<sequence length="483" mass="55797">MANKELEMDTQTSPRNNFFVTSQRRESKIPIDLFKSKVRRLSDVSSSSYILNSLDISTAFIGNIFRTNYRRLAAFGLVLWIVNIVLCFSFDFYEAHKKYGIAWGIVKAVEWLVFCCGSYFVIFKTIPWMKEGLRKLENNYHGIDYEKSMFKITLSLKKLQLFLVIFTITGATFQYLTIKFADKSGHVTFNQSLSSGAVVVLNICRFMSSLHMLYAYALFWCLVNSVMVMAGHSMVQFQECISTKLRNKRLSPTFREAVSMFDERLHFVKSSSRSCVVLLFLLLFLTLLSVMVNIYLFLYKNRFILYIWYTLMPLGLAIYPMCTAAWVTKQYHWYFVAVVKAWAEYPEDSSSESEEETAELNDSTLQVTRSKSLSPEPDMGIHLPNSDHVSVDEPITEGYNERWRNVLRGSIRVVGRLQHQRKITKFNFEKYISYLQHVTPGSGFKIGALLVTWEKVSTSLFLLTSIVAVFLQETIFGNQKPNV</sequence>
<dbReference type="Proteomes" id="UP000887567">
    <property type="component" value="Unplaced"/>
</dbReference>
<protein>
    <submittedName>
        <fullName evidence="3">Uncharacterized protein</fullName>
    </submittedName>
</protein>
<dbReference type="GeneID" id="110254289"/>
<feature type="compositionally biased region" description="Polar residues" evidence="1">
    <location>
        <begin position="360"/>
        <end position="373"/>
    </location>
</feature>
<feature type="compositionally biased region" description="Acidic residues" evidence="1">
    <location>
        <begin position="350"/>
        <end position="359"/>
    </location>
</feature>
<dbReference type="OMA" id="VTKQYHW"/>
<feature type="transmembrane region" description="Helical" evidence="2">
    <location>
        <begin position="303"/>
        <end position="327"/>
    </location>
</feature>